<dbReference type="SUPFAM" id="SSF54292">
    <property type="entry name" value="2Fe-2S ferredoxin-like"/>
    <property type="match status" value="1"/>
</dbReference>
<sequence length="919" mass="94924">MKTERAPIGFIVNGAPASVSTAPLRRLSSVLRDDLGLTGTKVGCDAGDCGACTVMLDGEPVCACLLPMASVEGAAVRTVEGLGGGGLSALQASLLAHGAAQCGICTPGILVAATALLERNASPSEAEVQDALGGVLCRCTGYRKIVAAVLDAHRHLPGGDPDLRLPPAGQAVGASPVRLDGVAKVTGAEKFGGDSFPADALSVLVVRSPHHRAAFSFGDLDAYIAGNAGVAAVFTAADIPGVNCFGVIPPFADQPALADSEARFRGEAVALVACEGWVARELDLAEFPIQWHELPAAMEPATAQAAGAALVHAHRPDNILVQGVAERGDPETALANAAVIVSSEIETCYVEHAYIEPEAGYAFVDDGVLTIVACTQAPHMDRDDTARVLGLAPDKVRVVPTATGGGFGSKIDVSLQPLIGLVALKTGRPAALAYTRTDSMASTTKRHPAAMQATIGADADGTIRGMVFSGDFNTGAYASFGPTVANRVPVHASGPYATPNYRGVARAIHTNGPVSGAFRGFGVPQATLMQETLFDALAYRLGIDRLQIRLQNALRNGSETVTGQRLEAGVGIADCLTALAPHWTRALTDADIFNASQSVVRRGVGIASCWYGCGNTSLPNPSTIKLGITPDGKVALHQGAVDIGQGSNTVVAQIAADALGLPLGDFTLRSADTAITPDAGKTSASRQTYVSGKAAEKAARTLRERILRYANVSADASLQLLSGGLLLVHEGGERRRIDLALLAPDGDGLVFAAEESYDPPTTPLDARGQGKPYAVYGYGAQIAELEVDMALGTVKLIKITAAHDVGKAINPLLAEGQIEGGIAQGIGMALMEEYIPGRTENLHDYLIPTIGDVPPIETVLVEVPDPEGPFGAKGLGEHVLIPTAPAILNAIRHATGASVRKLPASPTRIVEAINRARSR</sequence>
<dbReference type="Gene3D" id="3.30.365.10">
    <property type="entry name" value="Aldehyde oxidase/xanthine dehydrogenase, molybdopterin binding domain"/>
    <property type="match status" value="4"/>
</dbReference>
<name>A0A7X0KK84_9HYPH</name>
<dbReference type="GO" id="GO:0016491">
    <property type="term" value="F:oxidoreductase activity"/>
    <property type="evidence" value="ECO:0007669"/>
    <property type="project" value="UniProtKB-KW"/>
</dbReference>
<dbReference type="SUPFAM" id="SSF54665">
    <property type="entry name" value="CO dehydrogenase molybdoprotein N-domain-like"/>
    <property type="match status" value="1"/>
</dbReference>
<dbReference type="InterPro" id="IPR036010">
    <property type="entry name" value="2Fe-2S_ferredoxin-like_sf"/>
</dbReference>
<reference evidence="6 7" key="1">
    <citation type="submission" date="2020-08" db="EMBL/GenBank/DDBJ databases">
        <title>Genomic Encyclopedia of Type Strains, Phase IV (KMG-IV): sequencing the most valuable type-strain genomes for metagenomic binning, comparative biology and taxonomic classification.</title>
        <authorList>
            <person name="Goeker M."/>
        </authorList>
    </citation>
    <scope>NUCLEOTIDE SEQUENCE [LARGE SCALE GENOMIC DNA]</scope>
    <source>
        <strain evidence="6 7">DSM 7051</strain>
    </source>
</reference>
<dbReference type="InterPro" id="IPR006058">
    <property type="entry name" value="2Fe2S_fd_BS"/>
</dbReference>
<dbReference type="Pfam" id="PF01799">
    <property type="entry name" value="Fer2_2"/>
    <property type="match status" value="1"/>
</dbReference>
<dbReference type="Proteomes" id="UP000536262">
    <property type="component" value="Unassembled WGS sequence"/>
</dbReference>
<dbReference type="Gene3D" id="3.10.20.30">
    <property type="match status" value="1"/>
</dbReference>
<keyword evidence="7" id="KW-1185">Reference proteome</keyword>
<evidence type="ECO:0000313" key="6">
    <source>
        <dbReference type="EMBL" id="MBB6353775.1"/>
    </source>
</evidence>
<keyword evidence="3" id="KW-0560">Oxidoreductase</keyword>
<keyword evidence="2" id="KW-0479">Metal-binding</keyword>
<evidence type="ECO:0000256" key="1">
    <source>
        <dbReference type="ARBA" id="ARBA00006849"/>
    </source>
</evidence>
<dbReference type="Pfam" id="PF02738">
    <property type="entry name" value="MoCoBD_1"/>
    <property type="match status" value="1"/>
</dbReference>
<dbReference type="EMBL" id="JACHOU010000003">
    <property type="protein sequence ID" value="MBB6353775.1"/>
    <property type="molecule type" value="Genomic_DNA"/>
</dbReference>
<feature type="domain" description="2Fe-2S ferredoxin-type" evidence="5">
    <location>
        <begin position="6"/>
        <end position="82"/>
    </location>
</feature>
<dbReference type="SMART" id="SM01008">
    <property type="entry name" value="Ald_Xan_dh_C"/>
    <property type="match status" value="1"/>
</dbReference>
<organism evidence="6 7">
    <name type="scientific">Aminobacter aganoensis</name>
    <dbReference type="NCBI Taxonomy" id="83264"/>
    <lineage>
        <taxon>Bacteria</taxon>
        <taxon>Pseudomonadati</taxon>
        <taxon>Pseudomonadota</taxon>
        <taxon>Alphaproteobacteria</taxon>
        <taxon>Hyphomicrobiales</taxon>
        <taxon>Phyllobacteriaceae</taxon>
        <taxon>Aminobacter</taxon>
    </lineage>
</organism>
<evidence type="ECO:0000259" key="5">
    <source>
        <dbReference type="PROSITE" id="PS51085"/>
    </source>
</evidence>
<dbReference type="SUPFAM" id="SSF47741">
    <property type="entry name" value="CO dehydrogenase ISP C-domain like"/>
    <property type="match status" value="1"/>
</dbReference>
<dbReference type="InterPro" id="IPR046867">
    <property type="entry name" value="AldOxase/xan_DH_MoCoBD2"/>
</dbReference>
<dbReference type="InterPro" id="IPR001041">
    <property type="entry name" value="2Fe-2S_ferredoxin-type"/>
</dbReference>
<dbReference type="InterPro" id="IPR036884">
    <property type="entry name" value="2Fe-2S-bd_dom_sf"/>
</dbReference>
<keyword evidence="4" id="KW-0408">Iron</keyword>
<dbReference type="GO" id="GO:0005506">
    <property type="term" value="F:iron ion binding"/>
    <property type="evidence" value="ECO:0007669"/>
    <property type="project" value="InterPro"/>
</dbReference>
<evidence type="ECO:0000256" key="3">
    <source>
        <dbReference type="ARBA" id="ARBA00023002"/>
    </source>
</evidence>
<gene>
    <name evidence="6" type="ORF">GGR00_001549</name>
</gene>
<dbReference type="Gene3D" id="1.10.150.120">
    <property type="entry name" value="[2Fe-2S]-binding domain"/>
    <property type="match status" value="1"/>
</dbReference>
<dbReference type="InterPro" id="IPR012675">
    <property type="entry name" value="Beta-grasp_dom_sf"/>
</dbReference>
<evidence type="ECO:0000256" key="4">
    <source>
        <dbReference type="ARBA" id="ARBA00023004"/>
    </source>
</evidence>
<dbReference type="Pfam" id="PF00111">
    <property type="entry name" value="Fer2"/>
    <property type="match status" value="1"/>
</dbReference>
<dbReference type="PROSITE" id="PS51085">
    <property type="entry name" value="2FE2S_FER_2"/>
    <property type="match status" value="1"/>
</dbReference>
<dbReference type="RefSeq" id="WP_184698990.1">
    <property type="nucleotide sequence ID" value="NZ_BAABEG010000001.1"/>
</dbReference>
<proteinExistence type="inferred from homology"/>
<dbReference type="Gene3D" id="3.90.1170.50">
    <property type="entry name" value="Aldehyde oxidase/xanthine dehydrogenase, a/b hammerhead"/>
    <property type="match status" value="1"/>
</dbReference>
<evidence type="ECO:0000313" key="7">
    <source>
        <dbReference type="Proteomes" id="UP000536262"/>
    </source>
</evidence>
<dbReference type="InterPro" id="IPR016208">
    <property type="entry name" value="Ald_Oxase/xanthine_DH-like"/>
</dbReference>
<dbReference type="PROSITE" id="PS00197">
    <property type="entry name" value="2FE2S_FER_1"/>
    <property type="match status" value="1"/>
</dbReference>
<dbReference type="InterPro" id="IPR036856">
    <property type="entry name" value="Ald_Oxase/Xan_DH_a/b_sf"/>
</dbReference>
<dbReference type="InterPro" id="IPR008274">
    <property type="entry name" value="AldOxase/xan_DH_MoCoBD1"/>
</dbReference>
<accession>A0A7X0KK84</accession>
<dbReference type="AlphaFoldDB" id="A0A7X0KK84"/>
<dbReference type="GO" id="GO:0051537">
    <property type="term" value="F:2 iron, 2 sulfur cluster binding"/>
    <property type="evidence" value="ECO:0007669"/>
    <property type="project" value="InterPro"/>
</dbReference>
<comment type="similarity">
    <text evidence="1">Belongs to the xanthine dehydrogenase family.</text>
</comment>
<dbReference type="InterPro" id="IPR037165">
    <property type="entry name" value="AldOxase/xan_DH_Mopterin-bd_sf"/>
</dbReference>
<dbReference type="InterPro" id="IPR002888">
    <property type="entry name" value="2Fe-2S-bd"/>
</dbReference>
<dbReference type="Pfam" id="PF20256">
    <property type="entry name" value="MoCoBD_2"/>
    <property type="match status" value="1"/>
</dbReference>
<dbReference type="SUPFAM" id="SSF56003">
    <property type="entry name" value="Molybdenum cofactor-binding domain"/>
    <property type="match status" value="1"/>
</dbReference>
<dbReference type="PANTHER" id="PTHR11908">
    <property type="entry name" value="XANTHINE DEHYDROGENASE"/>
    <property type="match status" value="1"/>
</dbReference>
<dbReference type="PANTHER" id="PTHR11908:SF157">
    <property type="entry name" value="XANTHINE DEHYDROGENASE SUBUNIT D-RELATED"/>
    <property type="match status" value="1"/>
</dbReference>
<protein>
    <submittedName>
        <fullName evidence="6">CO/xanthine dehydrogenase Mo-binding subunit/aerobic-type carbon monoxide dehydrogenase small subunit (CoxS/CutS family)</fullName>
    </submittedName>
</protein>
<evidence type="ECO:0000256" key="2">
    <source>
        <dbReference type="ARBA" id="ARBA00022723"/>
    </source>
</evidence>
<dbReference type="InterPro" id="IPR000674">
    <property type="entry name" value="Ald_Oxase/Xan_DH_a/b"/>
</dbReference>
<comment type="caution">
    <text evidence="6">The sequence shown here is derived from an EMBL/GenBank/DDBJ whole genome shotgun (WGS) entry which is preliminary data.</text>
</comment>